<feature type="domain" description="Glutathione synthase substrate-binding" evidence="12">
    <location>
        <begin position="187"/>
        <end position="288"/>
    </location>
</feature>
<evidence type="ECO:0000256" key="8">
    <source>
        <dbReference type="ARBA" id="ARBA00022842"/>
    </source>
</evidence>
<keyword evidence="3 9" id="KW-0436">Ligase</keyword>
<evidence type="ECO:0000259" key="12">
    <source>
        <dbReference type="Pfam" id="PF03199"/>
    </source>
</evidence>
<dbReference type="AlphaFoldDB" id="A0AAX4J9F3"/>
<dbReference type="GeneID" id="90540438"/>
<dbReference type="GO" id="GO:0043295">
    <property type="term" value="F:glutathione binding"/>
    <property type="evidence" value="ECO:0007669"/>
    <property type="project" value="UniProtKB-UniRule"/>
</dbReference>
<dbReference type="InterPro" id="IPR037013">
    <property type="entry name" value="GSH-S_sub-bd_sf"/>
</dbReference>
<accession>A0AAX4J9F3</accession>
<evidence type="ECO:0000256" key="7">
    <source>
        <dbReference type="ARBA" id="ARBA00022840"/>
    </source>
</evidence>
<keyword evidence="8 9" id="KW-0460">Magnesium</keyword>
<protein>
    <recommendedName>
        <fullName evidence="9">Glutathione synthetase</fullName>
        <shortName evidence="9">GSH-S</shortName>
        <ecNumber evidence="9">6.3.2.3</ecNumber>
    </recommendedName>
</protein>
<dbReference type="RefSeq" id="XP_065328769.1">
    <property type="nucleotide sequence ID" value="XM_065472697.1"/>
</dbReference>
<feature type="binding site" evidence="11">
    <location>
        <position position="347"/>
    </location>
    <ligand>
        <name>Mg(2+)</name>
        <dbReference type="ChEBI" id="CHEBI:18420"/>
    </ligand>
</feature>
<dbReference type="EMBL" id="CP142727">
    <property type="protein sequence ID" value="WUR02624.1"/>
    <property type="molecule type" value="Genomic_DNA"/>
</dbReference>
<evidence type="ECO:0000313" key="14">
    <source>
        <dbReference type="Proteomes" id="UP001334084"/>
    </source>
</evidence>
<name>A0AAX4J9F3_9MICR</name>
<dbReference type="PANTHER" id="PTHR11130">
    <property type="entry name" value="GLUTATHIONE SYNTHETASE"/>
    <property type="match status" value="1"/>
</dbReference>
<keyword evidence="7 9" id="KW-0067">ATP-binding</keyword>
<dbReference type="Gene3D" id="3.30.470.20">
    <property type="entry name" value="ATP-grasp fold, B domain"/>
    <property type="match status" value="1"/>
</dbReference>
<comment type="catalytic activity">
    <reaction evidence="9">
        <text>gamma-L-glutamyl-L-cysteine + glycine + ATP = glutathione + ADP + phosphate + H(+)</text>
        <dbReference type="Rhea" id="RHEA:13557"/>
        <dbReference type="ChEBI" id="CHEBI:15378"/>
        <dbReference type="ChEBI" id="CHEBI:30616"/>
        <dbReference type="ChEBI" id="CHEBI:43474"/>
        <dbReference type="ChEBI" id="CHEBI:57305"/>
        <dbReference type="ChEBI" id="CHEBI:57925"/>
        <dbReference type="ChEBI" id="CHEBI:58173"/>
        <dbReference type="ChEBI" id="CHEBI:456216"/>
        <dbReference type="EC" id="6.3.2.3"/>
    </reaction>
</comment>
<dbReference type="GO" id="GO:0000287">
    <property type="term" value="F:magnesium ion binding"/>
    <property type="evidence" value="ECO:0007669"/>
    <property type="project" value="UniProtKB-UniRule"/>
</dbReference>
<feature type="binding site" evidence="10">
    <location>
        <position position="413"/>
    </location>
    <ligand>
        <name>ATP</name>
        <dbReference type="ChEBI" id="CHEBI:30616"/>
    </ligand>
</feature>
<dbReference type="SUPFAM" id="SSF52440">
    <property type="entry name" value="PreATP-grasp domain"/>
    <property type="match status" value="1"/>
</dbReference>
<evidence type="ECO:0000256" key="3">
    <source>
        <dbReference type="ARBA" id="ARBA00022598"/>
    </source>
</evidence>
<feature type="binding site" evidence="10">
    <location>
        <position position="117"/>
    </location>
    <ligand>
        <name>substrate</name>
    </ligand>
</feature>
<feature type="binding site" evidence="10">
    <location>
        <position position="419"/>
    </location>
    <ligand>
        <name>ATP</name>
        <dbReference type="ChEBI" id="CHEBI:30616"/>
    </ligand>
</feature>
<gene>
    <name evidence="13" type="ORF">VNE69_02148</name>
</gene>
<dbReference type="GO" id="GO:0005829">
    <property type="term" value="C:cytosol"/>
    <property type="evidence" value="ECO:0007669"/>
    <property type="project" value="TreeGrafter"/>
</dbReference>
<organism evidence="13 14">
    <name type="scientific">Vairimorpha necatrix</name>
    <dbReference type="NCBI Taxonomy" id="6039"/>
    <lineage>
        <taxon>Eukaryota</taxon>
        <taxon>Fungi</taxon>
        <taxon>Fungi incertae sedis</taxon>
        <taxon>Microsporidia</taxon>
        <taxon>Nosematidae</taxon>
        <taxon>Vairimorpha</taxon>
    </lineage>
</organism>
<comment type="similarity">
    <text evidence="2 9">Belongs to the eukaryotic GSH synthase family.</text>
</comment>
<sequence>MSNIKKSGIEKDTHDDKDNTLQIQSDKKLLKQLARVVGLYDTRNNDIMNITLKPSPILKSDYLSLKKLQPKLNLMYYRLTKDLKSYKFDEPMNKFLYDIFFEKEKTKKEDVIALYFRSDYLLDNDQYKQVEINTISQCFNFLGPRINRIHSLMYPNVEVSNSDKKFVNFIISIKKYYELKNNIKNTVIVMVDNTTGVNNSNYMEKIQLIEAFLCSGIHLRHVTIEELENKKDKEEDKLENIYYQNERVSIIYYRWFYNFEHFDDKSKIIRKDLELANVINLPSIEFQIINSKLFQVILSDKLNLYTEETNEISNYFGEFILNKERFEKRKLEEKIKADDWLEKSVDEGGNSINKGKSNSIFMKKFNSATVKNMFIYDKSEREIINEVSIFGCLLIVDDKIIINDEAGYIVRSKDKRNLEGGICSGNGALDSLTLIE</sequence>
<feature type="binding site" evidence="10">
    <location>
        <position position="411"/>
    </location>
    <ligand>
        <name>substrate</name>
    </ligand>
</feature>
<dbReference type="InterPro" id="IPR014709">
    <property type="entry name" value="Glutathione_synthase_C_euk"/>
</dbReference>
<dbReference type="Pfam" id="PF03917">
    <property type="entry name" value="GSH_synth_ATP"/>
    <property type="match status" value="1"/>
</dbReference>
<dbReference type="Pfam" id="PF03199">
    <property type="entry name" value="GSH_synthase"/>
    <property type="match status" value="1"/>
</dbReference>
<evidence type="ECO:0000256" key="1">
    <source>
        <dbReference type="ARBA" id="ARBA00004965"/>
    </source>
</evidence>
<feature type="binding site" evidence="11">
    <location>
        <position position="133"/>
    </location>
    <ligand>
        <name>Mg(2+)</name>
        <dbReference type="ChEBI" id="CHEBI:18420"/>
    </ligand>
</feature>
<reference evidence="13" key="1">
    <citation type="journal article" date="2024" name="BMC Genomics">
        <title>Functional annotation of a divergent genome using sequence and structure-based similarity.</title>
        <authorList>
            <person name="Svedberg D."/>
            <person name="Winiger R.R."/>
            <person name="Berg A."/>
            <person name="Sharma H."/>
            <person name="Tellgren-Roth C."/>
            <person name="Debrunner-Vossbrinck B.A."/>
            <person name="Vossbrinck C.R."/>
            <person name="Barandun J."/>
        </authorList>
    </citation>
    <scope>NUCLEOTIDE SEQUENCE</scope>
    <source>
        <strain evidence="13">Illinois isolate</strain>
    </source>
</reference>
<dbReference type="PIRSF" id="PIRSF001558">
    <property type="entry name" value="GSHase"/>
    <property type="match status" value="1"/>
</dbReference>
<dbReference type="Proteomes" id="UP001334084">
    <property type="component" value="Chromosome 2"/>
</dbReference>
<evidence type="ECO:0000256" key="2">
    <source>
        <dbReference type="ARBA" id="ARBA00010385"/>
    </source>
</evidence>
<proteinExistence type="inferred from homology"/>
<keyword evidence="14" id="KW-1185">Reference proteome</keyword>
<evidence type="ECO:0000256" key="4">
    <source>
        <dbReference type="ARBA" id="ARBA00022684"/>
    </source>
</evidence>
<evidence type="ECO:0000256" key="11">
    <source>
        <dbReference type="PIRSR" id="PIRSR001558-2"/>
    </source>
</evidence>
<feature type="binding site" evidence="11">
    <location>
        <position position="131"/>
    </location>
    <ligand>
        <name>Mg(2+)</name>
        <dbReference type="ChEBI" id="CHEBI:18420"/>
    </ligand>
</feature>
<evidence type="ECO:0000256" key="10">
    <source>
        <dbReference type="PIRSR" id="PIRSR001558-1"/>
    </source>
</evidence>
<dbReference type="EC" id="6.3.2.3" evidence="9"/>
<dbReference type="Gene3D" id="3.30.1490.80">
    <property type="match status" value="1"/>
</dbReference>
<keyword evidence="4 9" id="KW-0317">Glutathione biosynthesis</keyword>
<evidence type="ECO:0000313" key="13">
    <source>
        <dbReference type="EMBL" id="WUR02624.1"/>
    </source>
</evidence>
<dbReference type="InterPro" id="IPR005615">
    <property type="entry name" value="Glutathione_synthase"/>
</dbReference>
<dbReference type="InterPro" id="IPR014042">
    <property type="entry name" value="Glutathione_synthase_a-hlx"/>
</dbReference>
<feature type="binding site" evidence="10">
    <location>
        <position position="131"/>
    </location>
    <ligand>
        <name>ATP</name>
        <dbReference type="ChEBI" id="CHEBI:30616"/>
    </ligand>
</feature>
<dbReference type="InterPro" id="IPR014049">
    <property type="entry name" value="Glutathione_synthase_N_euk"/>
</dbReference>
<feature type="binding site" evidence="10">
    <location>
        <position position="292"/>
    </location>
    <ligand>
        <name>ATP</name>
        <dbReference type="ChEBI" id="CHEBI:30616"/>
    </ligand>
</feature>
<keyword evidence="5 9" id="KW-0479">Metal-binding</keyword>
<evidence type="ECO:0000256" key="9">
    <source>
        <dbReference type="PIRNR" id="PIRNR001558"/>
    </source>
</evidence>
<feature type="binding site" evidence="10">
    <location>
        <position position="386"/>
    </location>
    <ligand>
        <name>ATP</name>
        <dbReference type="ChEBI" id="CHEBI:30616"/>
    </ligand>
</feature>
<dbReference type="KEGG" id="vnx:VNE69_02148"/>
<dbReference type="Gene3D" id="1.10.1080.10">
    <property type="entry name" value="Glutathione Synthetase, Chain A, domain 3"/>
    <property type="match status" value="1"/>
</dbReference>
<comment type="cofactor">
    <cofactor evidence="9 11">
        <name>Mg(2+)</name>
        <dbReference type="ChEBI" id="CHEBI:18420"/>
    </cofactor>
    <text evidence="9 11">Binds 1 Mg(2+) ion per subunit.</text>
</comment>
<comment type="pathway">
    <text evidence="1 9">Sulfur metabolism; glutathione biosynthesis; glutathione from L-cysteine and L-glutamate: step 2/2.</text>
</comment>
<dbReference type="InterPro" id="IPR004887">
    <property type="entry name" value="GSH_synth_subst-bd"/>
</dbReference>
<dbReference type="SUPFAM" id="SSF56059">
    <property type="entry name" value="Glutathione synthetase ATP-binding domain-like"/>
    <property type="match status" value="1"/>
</dbReference>
<dbReference type="GO" id="GO:0004363">
    <property type="term" value="F:glutathione synthase activity"/>
    <property type="evidence" value="ECO:0007669"/>
    <property type="project" value="UniProtKB-UniRule"/>
</dbReference>
<dbReference type="InterPro" id="IPR016185">
    <property type="entry name" value="PreATP-grasp_dom_sf"/>
</dbReference>
<dbReference type="Gene3D" id="3.30.1490.50">
    <property type="match status" value="1"/>
</dbReference>
<evidence type="ECO:0000256" key="5">
    <source>
        <dbReference type="ARBA" id="ARBA00022723"/>
    </source>
</evidence>
<keyword evidence="6 9" id="KW-0547">Nucleotide-binding</keyword>
<dbReference type="Gene3D" id="3.40.50.1760">
    <property type="entry name" value="Glutathione synthase, substrate-binding domain superfamily, eukaryotic"/>
    <property type="match status" value="1"/>
</dbReference>
<dbReference type="PANTHER" id="PTHR11130:SF0">
    <property type="entry name" value="GLUTATHIONE SYNTHETASE"/>
    <property type="match status" value="1"/>
</dbReference>
<evidence type="ECO:0000256" key="6">
    <source>
        <dbReference type="ARBA" id="ARBA00022741"/>
    </source>
</evidence>
<dbReference type="GO" id="GO:0005524">
    <property type="term" value="F:ATP binding"/>
    <property type="evidence" value="ECO:0007669"/>
    <property type="project" value="UniProtKB-UniRule"/>
</dbReference>